<evidence type="ECO:0000313" key="2">
    <source>
        <dbReference type="Proteomes" id="UP000031668"/>
    </source>
</evidence>
<proteinExistence type="predicted"/>
<sequence length="103" mass="12009">MDCTSEIHELKTLMDMLESPTILNPLLMQSSLSYRHGIEILLRSMQTQYQDAVRDKIKAAALLEDIRIGLQQNEKIFEKVVVKTQYLYDNVLPSRHIDQKTNF</sequence>
<evidence type="ECO:0000313" key="1">
    <source>
        <dbReference type="EMBL" id="KII68134.1"/>
    </source>
</evidence>
<reference evidence="1 2" key="1">
    <citation type="journal article" date="2014" name="Genome Biol. Evol.">
        <title>The genome of the myxosporean Thelohanellus kitauei shows adaptations to nutrient acquisition within its fish host.</title>
        <authorList>
            <person name="Yang Y."/>
            <person name="Xiong J."/>
            <person name="Zhou Z."/>
            <person name="Huo F."/>
            <person name="Miao W."/>
            <person name="Ran C."/>
            <person name="Liu Y."/>
            <person name="Zhang J."/>
            <person name="Feng J."/>
            <person name="Wang M."/>
            <person name="Wang M."/>
            <person name="Wang L."/>
            <person name="Yao B."/>
        </authorList>
    </citation>
    <scope>NUCLEOTIDE SEQUENCE [LARGE SCALE GENOMIC DNA]</scope>
    <source>
        <strain evidence="1">Wuqing</strain>
    </source>
</reference>
<keyword evidence="2" id="KW-1185">Reference proteome</keyword>
<gene>
    <name evidence="1" type="ORF">RF11_03016</name>
</gene>
<organism evidence="1 2">
    <name type="scientific">Thelohanellus kitauei</name>
    <name type="common">Myxosporean</name>
    <dbReference type="NCBI Taxonomy" id="669202"/>
    <lineage>
        <taxon>Eukaryota</taxon>
        <taxon>Metazoa</taxon>
        <taxon>Cnidaria</taxon>
        <taxon>Myxozoa</taxon>
        <taxon>Myxosporea</taxon>
        <taxon>Bivalvulida</taxon>
        <taxon>Platysporina</taxon>
        <taxon>Myxobolidae</taxon>
        <taxon>Thelohanellus</taxon>
    </lineage>
</organism>
<accession>A0A0C2IRV4</accession>
<dbReference type="Proteomes" id="UP000031668">
    <property type="component" value="Unassembled WGS sequence"/>
</dbReference>
<protein>
    <submittedName>
        <fullName evidence="1">Uncharacterized protein</fullName>
    </submittedName>
</protein>
<name>A0A0C2IRV4_THEKT</name>
<dbReference type="EMBL" id="JWZT01002953">
    <property type="protein sequence ID" value="KII68134.1"/>
    <property type="molecule type" value="Genomic_DNA"/>
</dbReference>
<comment type="caution">
    <text evidence="1">The sequence shown here is derived from an EMBL/GenBank/DDBJ whole genome shotgun (WGS) entry which is preliminary data.</text>
</comment>
<dbReference type="AlphaFoldDB" id="A0A0C2IRV4"/>